<dbReference type="RefSeq" id="WP_105063221.1">
    <property type="nucleotide sequence ID" value="NZ_BSOU01000005.1"/>
</dbReference>
<feature type="signal peptide" evidence="1">
    <location>
        <begin position="1"/>
        <end position="20"/>
    </location>
</feature>
<dbReference type="Proteomes" id="UP000239273">
    <property type="component" value="Unassembled WGS sequence"/>
</dbReference>
<protein>
    <submittedName>
        <fullName evidence="3">ABC transporter substrate-binding protein</fullName>
    </submittedName>
</protein>
<dbReference type="GO" id="GO:1904680">
    <property type="term" value="F:peptide transmembrane transporter activity"/>
    <property type="evidence" value="ECO:0007669"/>
    <property type="project" value="TreeGrafter"/>
</dbReference>
<dbReference type="Gene3D" id="3.40.190.10">
    <property type="entry name" value="Periplasmic binding protein-like II"/>
    <property type="match status" value="1"/>
</dbReference>
<evidence type="ECO:0000313" key="4">
    <source>
        <dbReference type="Proteomes" id="UP000239273"/>
    </source>
</evidence>
<feature type="domain" description="Solute-binding protein family 5" evidence="2">
    <location>
        <begin position="78"/>
        <end position="418"/>
    </location>
</feature>
<keyword evidence="1" id="KW-0732">Signal</keyword>
<feature type="chain" id="PRO_5015522482" evidence="1">
    <location>
        <begin position="21"/>
        <end position="497"/>
    </location>
</feature>
<dbReference type="PANTHER" id="PTHR30290:SF65">
    <property type="entry name" value="MONOACYL PHOSPHATIDYLINOSITOL TETRAMANNOSIDE-BINDING PROTEIN LPQW-RELATED"/>
    <property type="match status" value="1"/>
</dbReference>
<accession>A0A2S7XJW6</accession>
<dbReference type="Gene3D" id="3.10.105.10">
    <property type="entry name" value="Dipeptide-binding Protein, Domain 3"/>
    <property type="match status" value="1"/>
</dbReference>
<comment type="caution">
    <text evidence="3">The sequence shown here is derived from an EMBL/GenBank/DDBJ whole genome shotgun (WGS) entry which is preliminary data.</text>
</comment>
<sequence length="497" mass="54417">MRLYKIKLACMLALTLPLTGCFDAKVDADKENATSEINIAMMQPPRTGLSPLSDDAFKLSRWSTAETLVNLNAQSNAEPMLATAWEQVDPLTWHFTVRQGVTFHDGSTLDAFAVTNSLQKALEAAPKPRILDGIDLKIKALNDSTVEIGTTFNDPLLPNRLSSPQLAILASDAYKKNGQVVPTGMGTGPFELIKINGSTSAKLHRFDGYWGEKAQIDTVNVEYVPNGFSRAAALRTGTADIVEAVPVSQIATIDSELLYEVAMPRTNTLYLNNKSKVFSQIALRKTAAAAINKQQIVEMVYENHADIAQGLFGPALTWAAPLRPEAPLLDKSLKANGETIVIGTFTDRAELPEVAALLKQQFEAVGFNVKLDIREYAQIENDALAGKFDAFILSRATVLDSGDPVAYMMSDFGCKGSYNLGQYCSKDIDSALYHADLQSLGAKRQQAIIDAEQKILNDYAAIPLLHERVIQGESKRVNNVIRDPSERRLINQQTQVN</sequence>
<evidence type="ECO:0000313" key="3">
    <source>
        <dbReference type="EMBL" id="PQJ93768.1"/>
    </source>
</evidence>
<evidence type="ECO:0000259" key="2">
    <source>
        <dbReference type="Pfam" id="PF00496"/>
    </source>
</evidence>
<evidence type="ECO:0000256" key="1">
    <source>
        <dbReference type="SAM" id="SignalP"/>
    </source>
</evidence>
<dbReference type="GO" id="GO:0043190">
    <property type="term" value="C:ATP-binding cassette (ABC) transporter complex"/>
    <property type="evidence" value="ECO:0007669"/>
    <property type="project" value="InterPro"/>
</dbReference>
<dbReference type="PANTHER" id="PTHR30290">
    <property type="entry name" value="PERIPLASMIC BINDING COMPONENT OF ABC TRANSPORTER"/>
    <property type="match status" value="1"/>
</dbReference>
<dbReference type="SUPFAM" id="SSF53850">
    <property type="entry name" value="Periplasmic binding protein-like II"/>
    <property type="match status" value="1"/>
</dbReference>
<dbReference type="OrthoDB" id="9801912at2"/>
<proteinExistence type="predicted"/>
<dbReference type="InterPro" id="IPR039424">
    <property type="entry name" value="SBP_5"/>
</dbReference>
<dbReference type="CDD" id="cd08490">
    <property type="entry name" value="PBP2_NikA_DppA_OppA_like_3"/>
    <property type="match status" value="1"/>
</dbReference>
<dbReference type="PIRSF" id="PIRSF002741">
    <property type="entry name" value="MppA"/>
    <property type="match status" value="1"/>
</dbReference>
<dbReference type="GO" id="GO:0015833">
    <property type="term" value="P:peptide transport"/>
    <property type="evidence" value="ECO:0007669"/>
    <property type="project" value="TreeGrafter"/>
</dbReference>
<organism evidence="3 4">
    <name type="scientific">Aliivibrio sifiae</name>
    <dbReference type="NCBI Taxonomy" id="566293"/>
    <lineage>
        <taxon>Bacteria</taxon>
        <taxon>Pseudomonadati</taxon>
        <taxon>Pseudomonadota</taxon>
        <taxon>Gammaproteobacteria</taxon>
        <taxon>Vibrionales</taxon>
        <taxon>Vibrionaceae</taxon>
        <taxon>Aliivibrio</taxon>
    </lineage>
</organism>
<dbReference type="EMBL" id="MSCP01000001">
    <property type="protein sequence ID" value="PQJ93768.1"/>
    <property type="molecule type" value="Genomic_DNA"/>
</dbReference>
<gene>
    <name evidence="3" type="ORF">BTO23_06675</name>
</gene>
<name>A0A2S7XJW6_9GAMM</name>
<dbReference type="Pfam" id="PF00496">
    <property type="entry name" value="SBP_bac_5"/>
    <property type="match status" value="1"/>
</dbReference>
<dbReference type="GO" id="GO:0030288">
    <property type="term" value="C:outer membrane-bounded periplasmic space"/>
    <property type="evidence" value="ECO:0007669"/>
    <property type="project" value="UniProtKB-ARBA"/>
</dbReference>
<dbReference type="InterPro" id="IPR030678">
    <property type="entry name" value="Peptide/Ni-bd"/>
</dbReference>
<dbReference type="AlphaFoldDB" id="A0A2S7XJW6"/>
<dbReference type="InterPro" id="IPR000914">
    <property type="entry name" value="SBP_5_dom"/>
</dbReference>
<reference evidence="3 4" key="1">
    <citation type="submission" date="2016-12" db="EMBL/GenBank/DDBJ databases">
        <title>Diversity of luminous bacteria.</title>
        <authorList>
            <person name="Yoshizawa S."/>
            <person name="Kogure K."/>
        </authorList>
    </citation>
    <scope>NUCLEOTIDE SEQUENCE [LARGE SCALE GENOMIC DNA]</scope>
    <source>
        <strain evidence="3 4">NBRC 105001</strain>
    </source>
</reference>